<reference evidence="1 4" key="2">
    <citation type="submission" date="2019-07" db="EMBL/GenBank/DDBJ databases">
        <title>Whole genome shotgun sequence of Halolactibacillus halophilus NBRC 100868.</title>
        <authorList>
            <person name="Hosoyama A."/>
            <person name="Uohara A."/>
            <person name="Ohji S."/>
            <person name="Ichikawa N."/>
        </authorList>
    </citation>
    <scope>NUCLEOTIDE SEQUENCE [LARGE SCALE GENOMIC DNA]</scope>
    <source>
        <strain evidence="1 4">NBRC 100868</strain>
    </source>
</reference>
<proteinExistence type="predicted"/>
<dbReference type="Proteomes" id="UP000242243">
    <property type="component" value="Unassembled WGS sequence"/>
</dbReference>
<accession>A0A1I5NMQ7</accession>
<dbReference type="EMBL" id="FOXC01000010">
    <property type="protein sequence ID" value="SFP23083.1"/>
    <property type="molecule type" value="Genomic_DNA"/>
</dbReference>
<evidence type="ECO:0000313" key="1">
    <source>
        <dbReference type="EMBL" id="GEM01390.1"/>
    </source>
</evidence>
<sequence length="43" mass="4896">MKEENLIVRSVTKKKYSSYAGEITPATPNLIQRNFKAEAPDKK</sequence>
<evidence type="ECO:0000313" key="2">
    <source>
        <dbReference type="EMBL" id="SFP23083.1"/>
    </source>
</evidence>
<protein>
    <submittedName>
        <fullName evidence="2">Uncharacterized protein</fullName>
    </submittedName>
</protein>
<evidence type="ECO:0000313" key="4">
    <source>
        <dbReference type="Proteomes" id="UP000321547"/>
    </source>
</evidence>
<name>A0A1I5NMQ7_9BACI</name>
<gene>
    <name evidence="1" type="ORF">HHA03_09220</name>
    <name evidence="2" type="ORF">SAMN05421839_11032</name>
</gene>
<keyword evidence="4" id="KW-1185">Reference proteome</keyword>
<organism evidence="2 3">
    <name type="scientific">Halolactibacillus halophilus</name>
    <dbReference type="NCBI Taxonomy" id="306540"/>
    <lineage>
        <taxon>Bacteria</taxon>
        <taxon>Bacillati</taxon>
        <taxon>Bacillota</taxon>
        <taxon>Bacilli</taxon>
        <taxon>Bacillales</taxon>
        <taxon>Bacillaceae</taxon>
        <taxon>Halolactibacillus</taxon>
    </lineage>
</organism>
<evidence type="ECO:0000313" key="3">
    <source>
        <dbReference type="Proteomes" id="UP000242243"/>
    </source>
</evidence>
<dbReference type="EMBL" id="BJWI01000009">
    <property type="protein sequence ID" value="GEM01390.1"/>
    <property type="molecule type" value="Genomic_DNA"/>
</dbReference>
<reference evidence="2 3" key="1">
    <citation type="submission" date="2016-10" db="EMBL/GenBank/DDBJ databases">
        <authorList>
            <person name="de Groot N.N."/>
        </authorList>
    </citation>
    <scope>NUCLEOTIDE SEQUENCE [LARGE SCALE GENOMIC DNA]</scope>
    <source>
        <strain evidence="2 3">DSM 17073</strain>
    </source>
</reference>
<dbReference type="Proteomes" id="UP000321547">
    <property type="component" value="Unassembled WGS sequence"/>
</dbReference>
<dbReference type="AlphaFoldDB" id="A0A1I5NMQ7"/>